<dbReference type="Proteomes" id="UP000824540">
    <property type="component" value="Unassembled WGS sequence"/>
</dbReference>
<dbReference type="OrthoDB" id="10639105at2759"/>
<gene>
    <name evidence="1" type="ORF">JZ751_012125</name>
</gene>
<name>A0A8T2PRS9_9TELE</name>
<dbReference type="EMBL" id="JAFBMS010000003">
    <property type="protein sequence ID" value="KAG9354001.1"/>
    <property type="molecule type" value="Genomic_DNA"/>
</dbReference>
<reference evidence="1" key="1">
    <citation type="thesis" date="2021" institute="BYU ScholarsArchive" country="Provo, UT, USA">
        <title>Applications of and Algorithms for Genome Assembly and Genomic Analyses with an Emphasis on Marine Teleosts.</title>
        <authorList>
            <person name="Pickett B.D."/>
        </authorList>
    </citation>
    <scope>NUCLEOTIDE SEQUENCE</scope>
    <source>
        <strain evidence="1">HI-2016</strain>
    </source>
</reference>
<organism evidence="1 2">
    <name type="scientific">Albula glossodonta</name>
    <name type="common">roundjaw bonefish</name>
    <dbReference type="NCBI Taxonomy" id="121402"/>
    <lineage>
        <taxon>Eukaryota</taxon>
        <taxon>Metazoa</taxon>
        <taxon>Chordata</taxon>
        <taxon>Craniata</taxon>
        <taxon>Vertebrata</taxon>
        <taxon>Euteleostomi</taxon>
        <taxon>Actinopterygii</taxon>
        <taxon>Neopterygii</taxon>
        <taxon>Teleostei</taxon>
        <taxon>Albuliformes</taxon>
        <taxon>Albulidae</taxon>
        <taxon>Albula</taxon>
    </lineage>
</organism>
<dbReference type="AlphaFoldDB" id="A0A8T2PRS9"/>
<proteinExistence type="predicted"/>
<sequence>MSFIFTMASAHGIEQTERLASVNMQKVKIKIKALKLSVSICLQKETDDYLFRALRVCQVTESEVNPEEMCCGEICAPVERGDLRDIDGTWIAHPQGFVYAEALPPVTASPSPIDHCLHHTVNDLGNIPSRRQTERKERMPTSWLDTSEWSLRVIPSPIADFINRDSEGSTLIGG</sequence>
<evidence type="ECO:0000313" key="1">
    <source>
        <dbReference type="EMBL" id="KAG9354001.1"/>
    </source>
</evidence>
<comment type="caution">
    <text evidence="1">The sequence shown here is derived from an EMBL/GenBank/DDBJ whole genome shotgun (WGS) entry which is preliminary data.</text>
</comment>
<protein>
    <submittedName>
        <fullName evidence="1">Uncharacterized protein</fullName>
    </submittedName>
</protein>
<accession>A0A8T2PRS9</accession>
<keyword evidence="2" id="KW-1185">Reference proteome</keyword>
<evidence type="ECO:0000313" key="2">
    <source>
        <dbReference type="Proteomes" id="UP000824540"/>
    </source>
</evidence>